<organism evidence="2">
    <name type="scientific">Enterobacteria phage P7</name>
    <name type="common">Bacteriophage P7</name>
    <dbReference type="NCBI Taxonomy" id="10682"/>
    <lineage>
        <taxon>Viruses</taxon>
        <taxon>Duplodnaviria</taxon>
        <taxon>Heunggongvirae</taxon>
        <taxon>Uroviricota</taxon>
        <taxon>Caudoviricetes</taxon>
        <taxon>Punavirus</taxon>
        <taxon>Punavirus P1</taxon>
    </lineage>
</organism>
<gene>
    <name evidence="2" type="primary">imcAB</name>
    <name evidence="1" type="synonym">rgc</name>
</gene>
<organismHost>
    <name type="scientific">Escherichia coli</name>
    <dbReference type="NCBI Taxonomy" id="562"/>
</organismHost>
<sequence length="75" mass="8791">MCLQRCRAAQKEMSKQGNLIQRHYSYALLILHTAQCCRITPAWIMGETVGQSFRLCVVNTVRHNYGFHSTNHRRR</sequence>
<dbReference type="EMBL" id="AY751747">
    <property type="protein sequence ID" value="AAV28857.1"/>
    <property type="molecule type" value="Genomic_DNA"/>
</dbReference>
<reference evidence="2" key="3">
    <citation type="submission" date="2004-09" db="EMBL/GenBank/DDBJ databases">
        <authorList>
            <person name="Sauer B. V."/>
        </authorList>
    </citation>
    <scope>NUCLEOTIDE SEQUENCE</scope>
</reference>
<accession>Q5XLQ7</accession>
<evidence type="ECO:0000313" key="1">
    <source>
        <dbReference type="EMBL" id="AAQ07585.1"/>
    </source>
</evidence>
<protein>
    <submittedName>
        <fullName evidence="2">ImcAB</fullName>
    </submittedName>
    <submittedName>
        <fullName evidence="1">Rgc</fullName>
    </submittedName>
</protein>
<proteinExistence type="predicted"/>
<evidence type="ECO:0000313" key="3">
    <source>
        <dbReference type="Proteomes" id="UP000229597"/>
    </source>
</evidence>
<reference evidence="1 3" key="1">
    <citation type="submission" date="2002-04" db="EMBL/GenBank/DDBJ databases">
        <title>Complete nucleotide sequence of enterobacteria phage P7, a relative of P1 isolated from human fecal flora.</title>
        <authorList>
            <person name="Lobocka M.B."/>
            <person name="Rusin M."/>
            <person name="Bugajska O."/>
            <person name="Dobruk A."/>
            <person name="Janowicz A."/>
            <person name="Samojedny A."/>
        </authorList>
    </citation>
    <scope>NUCLEOTIDE SEQUENCE [LARGE SCALE GENOMIC DNA]</scope>
</reference>
<dbReference type="EMBL" id="AF503408">
    <property type="protein sequence ID" value="AAQ07585.1"/>
    <property type="molecule type" value="Genomic_DNA"/>
</dbReference>
<dbReference type="Proteomes" id="UP000229597">
    <property type="component" value="Segment"/>
</dbReference>
<reference evidence="2" key="2">
    <citation type="journal article" date="2004" name="Nucleic Acids Res.">
        <title>DNA recombination with a heterospecific Cre homolog identified from comparison of the pac-c1 regions of P1-related phages.</title>
        <authorList>
            <person name="Sauer B."/>
            <person name="McDermott J."/>
        </authorList>
    </citation>
    <scope>NUCLEOTIDE SEQUENCE</scope>
</reference>
<name>Q5XLQ7_BPP7</name>
<evidence type="ECO:0000313" key="2">
    <source>
        <dbReference type="EMBL" id="AAV28857.1"/>
    </source>
</evidence>